<proteinExistence type="predicted"/>
<reference evidence="1 2" key="1">
    <citation type="submission" date="2017-04" db="EMBL/GenBank/DDBJ databases">
        <authorList>
            <person name="Afonso C.L."/>
            <person name="Miller P.J."/>
            <person name="Scott M.A."/>
            <person name="Spackman E."/>
            <person name="Goraichik I."/>
            <person name="Dimitrov K.M."/>
            <person name="Suarez D.L."/>
            <person name="Swayne D.E."/>
        </authorList>
    </citation>
    <scope>NUCLEOTIDE SEQUENCE [LARGE SCALE GENOMIC DNA]</scope>
    <source>
        <strain evidence="1 2">CGMCC 1.12644</strain>
    </source>
</reference>
<accession>A0A1W1ZYD6</accession>
<evidence type="ECO:0000313" key="2">
    <source>
        <dbReference type="Proteomes" id="UP000192330"/>
    </source>
</evidence>
<dbReference type="STRING" id="1387277.SAMN06295998_102253"/>
<dbReference type="OrthoDB" id="7527830at2"/>
<name>A0A1W1ZYD6_9RHOB</name>
<evidence type="ECO:0000313" key="1">
    <source>
        <dbReference type="EMBL" id="SMC53465.1"/>
    </source>
</evidence>
<dbReference type="Gene3D" id="3.40.50.2000">
    <property type="entry name" value="Glycogen Phosphorylase B"/>
    <property type="match status" value="1"/>
</dbReference>
<organism evidence="1 2">
    <name type="scientific">Primorskyibacter flagellatus</name>
    <dbReference type="NCBI Taxonomy" id="1387277"/>
    <lineage>
        <taxon>Bacteria</taxon>
        <taxon>Pseudomonadati</taxon>
        <taxon>Pseudomonadota</taxon>
        <taxon>Alphaproteobacteria</taxon>
        <taxon>Rhodobacterales</taxon>
        <taxon>Roseobacteraceae</taxon>
        <taxon>Primorskyibacter</taxon>
    </lineage>
</organism>
<protein>
    <submittedName>
        <fullName evidence="1">Uncharacterized protein</fullName>
    </submittedName>
</protein>
<dbReference type="RefSeq" id="WP_084350581.1">
    <property type="nucleotide sequence ID" value="NZ_FWYD01000002.1"/>
</dbReference>
<dbReference type="SUPFAM" id="SSF53756">
    <property type="entry name" value="UDP-Glycosyltransferase/glycogen phosphorylase"/>
    <property type="match status" value="1"/>
</dbReference>
<dbReference type="AlphaFoldDB" id="A0A1W1ZYD6"/>
<dbReference type="Proteomes" id="UP000192330">
    <property type="component" value="Unassembled WGS sequence"/>
</dbReference>
<keyword evidence="2" id="KW-1185">Reference proteome</keyword>
<dbReference type="EMBL" id="FWYD01000002">
    <property type="protein sequence ID" value="SMC53465.1"/>
    <property type="molecule type" value="Genomic_DNA"/>
</dbReference>
<sequence>MAPNLKEQRDLLYLAALYERYGHDDAAARCIARAMRTMTPDPEYVEGDQVNRLASFGDQLCRRLSNRDSYILPEQRPDDKTVMLLATQLYPTGGHTALVSNFVRANGDRRVIILVTQFDGGETDLNTVNWKYPGLTDSNVEVILLDPAKTLPEAIGDVLWVARENRPSEIHLFNHPHDVAAVTAVAAINRGRKEPKKTILKRMQRRTSPDVFFYHHADIRPTLGLAQPGCIYLAHKRSMVDDFALPGSRGKHYIPLSPATFTQEMPALTAVQETALADAGFISVSIGNRIKFFPPFSYPVKYKEIVSQLLLRDDSVHVHIGDLYPADLIAIREELRRHTIDEDRFLHIAFYPSLATFLKKYAADLFVCTFPIGGGMSLIEALSHGIAVAAHNQPFEAFSELVYCPPGVMIWDTPDELGQLVANLDETRLKMLRNQAKEHFAKEFGYDVFSTALANAVKAEHHSPDIPSDPDHKLQQTEVDWLVNLVKRSCSPKFHKQDIKATLTTITEEARVPGDNLSVYFDDDFYRLFVLEDDSYWNAPLLHYLRVGHMRGLQPHPLLDPDWLADSGTPPEGTDLLTWYAQRNHADPAHTHPLFDGARYFESSPDVRDAAIDPLRHYLEYGYAEFLGSRIYCTLIDRALFSHNCGQTLTQVPDLLYYLYSPDAAQKTHTAFDPNFYRHIARPPANARALLHYYRHGMLEGLDFHAMVSNDFLSRQHGFRINSSAALNIFFHEWKTMGEHINPHPLFDTEFVLQQYPHLWQEPLHPLTYYLAGRGGDQPRSDFVASAIKTRPQWETEGRSTMESFARDGFRHRLRLPDAHPLRDAVELQLSRAISEGDSAMADAITGAHTRFPFAKGATKHFANTLLTRWRTYTPAPSRIYPSKIPAAPQPAFFDKPRSLGWAHFATHTTRNQSQPIHIHEMNKVAVVGGYPGVIDLETNEILLPQAPNQSQKTPWPEDLIGVEAQGDCVRWSYADVGTETISHGVLLRTANEPQGNWAIDVIGSLMALLETGLPPRARLLVDETMDSRCIEVLRRLCDNRITILRRGHVTNVTRLTIVTPPVAYVNAPDKGKGEETDSFLNMDALQAARDVLQATYINRPQSKRPSDLVLSKSGVPSWITNWHDVSTLFGASGFDTETLAHRSIADTAQLIGDARTLVICEAELAGPALMLARPGTRIYLISNLDDSQDHNSWHNIATLFGLDLQWIPCATLINPTSGTATLPPILYKAVINHRFS</sequence>
<gene>
    <name evidence="1" type="ORF">SAMN06295998_102253</name>
</gene>